<reference evidence="1" key="1">
    <citation type="journal article" date="2014" name="Int. J. Syst. Evol. Microbiol.">
        <title>Complete genome sequence of Corynebacterium casei LMG S-19264T (=DSM 44701T), isolated from a smear-ripened cheese.</title>
        <authorList>
            <consortium name="US DOE Joint Genome Institute (JGI-PGF)"/>
            <person name="Walter F."/>
            <person name="Albersmeier A."/>
            <person name="Kalinowski J."/>
            <person name="Ruckert C."/>
        </authorList>
    </citation>
    <scope>NUCLEOTIDE SEQUENCE</scope>
    <source>
        <strain evidence="1">JCM 13064</strain>
    </source>
</reference>
<dbReference type="AlphaFoldDB" id="A0A917VR08"/>
<protein>
    <submittedName>
        <fullName evidence="1">Uncharacterized protein</fullName>
    </submittedName>
</protein>
<accession>A0A917VR08</accession>
<name>A0A917VR08_9ACTN</name>
<reference evidence="1" key="2">
    <citation type="submission" date="2020-09" db="EMBL/GenBank/DDBJ databases">
        <authorList>
            <person name="Sun Q."/>
            <person name="Ohkuma M."/>
        </authorList>
    </citation>
    <scope>NUCLEOTIDE SEQUENCE</scope>
    <source>
        <strain evidence="1">JCM 13064</strain>
    </source>
</reference>
<dbReference type="Proteomes" id="UP000645217">
    <property type="component" value="Unassembled WGS sequence"/>
</dbReference>
<evidence type="ECO:0000313" key="2">
    <source>
        <dbReference type="Proteomes" id="UP000645217"/>
    </source>
</evidence>
<gene>
    <name evidence="1" type="ORF">GCM10007964_60330</name>
</gene>
<proteinExistence type="predicted"/>
<comment type="caution">
    <text evidence="1">The sequence shown here is derived from an EMBL/GenBank/DDBJ whole genome shotgun (WGS) entry which is preliminary data.</text>
</comment>
<keyword evidence="2" id="KW-1185">Reference proteome</keyword>
<dbReference type="EMBL" id="BMNT01000040">
    <property type="protein sequence ID" value="GGL10095.1"/>
    <property type="molecule type" value="Genomic_DNA"/>
</dbReference>
<evidence type="ECO:0000313" key="1">
    <source>
        <dbReference type="EMBL" id="GGL10095.1"/>
    </source>
</evidence>
<dbReference type="RefSeq" id="WP_189166454.1">
    <property type="nucleotide sequence ID" value="NZ_BMNT01000040.1"/>
</dbReference>
<organism evidence="1 2">
    <name type="scientific">Sphaerisporangium melleum</name>
    <dbReference type="NCBI Taxonomy" id="321316"/>
    <lineage>
        <taxon>Bacteria</taxon>
        <taxon>Bacillati</taxon>
        <taxon>Actinomycetota</taxon>
        <taxon>Actinomycetes</taxon>
        <taxon>Streptosporangiales</taxon>
        <taxon>Streptosporangiaceae</taxon>
        <taxon>Sphaerisporangium</taxon>
    </lineage>
</organism>
<sequence>MLTARTKKVLTYLAIAFVVFYLYSRPAEAASAVRGVFDGITNGAGQLALFFSRLTA</sequence>